<evidence type="ECO:0000313" key="2">
    <source>
        <dbReference type="EMBL" id="CNI32551.1"/>
    </source>
</evidence>
<dbReference type="GeneID" id="61815429"/>
<keyword evidence="1" id="KW-0472">Membrane</keyword>
<dbReference type="RefSeq" id="WP_019210804.1">
    <property type="nucleotide sequence ID" value="NZ_CABHYI010000004.1"/>
</dbReference>
<accession>A0AA36LSW1</accession>
<dbReference type="InterPro" id="IPR031876">
    <property type="entry name" value="DUF4760"/>
</dbReference>
<dbReference type="Pfam" id="PF15956">
    <property type="entry name" value="DUF4760"/>
    <property type="match status" value="1"/>
</dbReference>
<dbReference type="Proteomes" id="UP000040841">
    <property type="component" value="Unassembled WGS sequence"/>
</dbReference>
<comment type="caution">
    <text evidence="2">The sequence shown here is derived from an EMBL/GenBank/DDBJ whole genome shotgun (WGS) entry which is preliminary data.</text>
</comment>
<keyword evidence="1" id="KW-1133">Transmembrane helix</keyword>
<protein>
    <recommendedName>
        <fullName evidence="4">DUF4760 domain-containing protein</fullName>
    </recommendedName>
</protein>
<gene>
    <name evidence="2" type="ORF">ERS008502_02921</name>
</gene>
<name>A0AA36LSW1_YERMO</name>
<organism evidence="2 3">
    <name type="scientific">Yersinia mollaretii</name>
    <dbReference type="NCBI Taxonomy" id="33060"/>
    <lineage>
        <taxon>Bacteria</taxon>
        <taxon>Pseudomonadati</taxon>
        <taxon>Pseudomonadota</taxon>
        <taxon>Gammaproteobacteria</taxon>
        <taxon>Enterobacterales</taxon>
        <taxon>Yersiniaceae</taxon>
        <taxon>Yersinia</taxon>
    </lineage>
</organism>
<dbReference type="EMBL" id="CQBM01000007">
    <property type="protein sequence ID" value="CNI32551.1"/>
    <property type="molecule type" value="Genomic_DNA"/>
</dbReference>
<feature type="transmembrane region" description="Helical" evidence="1">
    <location>
        <begin position="12"/>
        <end position="32"/>
    </location>
</feature>
<keyword evidence="1" id="KW-0812">Transmembrane</keyword>
<evidence type="ECO:0000313" key="3">
    <source>
        <dbReference type="Proteomes" id="UP000040841"/>
    </source>
</evidence>
<proteinExistence type="predicted"/>
<evidence type="ECO:0008006" key="4">
    <source>
        <dbReference type="Google" id="ProtNLM"/>
    </source>
</evidence>
<reference evidence="2 3" key="1">
    <citation type="submission" date="2015-03" db="EMBL/GenBank/DDBJ databases">
        <authorList>
            <consortium name="Pathogen Informatics"/>
            <person name="Murphy D."/>
        </authorList>
    </citation>
    <scope>NUCLEOTIDE SEQUENCE [LARGE SCALE GENOMIC DNA]</scope>
    <source>
        <strain evidence="2 3">FE82747</strain>
    </source>
</reference>
<sequence>MELLKSILSSEITRNIGVFIGILVAVVSVWSAKVTARKKQTADFLFASRTDSKLIDGNKCLSELHVSDDKNMRSFANRAKFDTEENINIRYVLNHYERIAVGIQAGIYDEGMLKKTSCNSVLRLYKQAKPFIDGVRDSEGVLTYYQEFEWLAKKWERSPLKTKR</sequence>
<dbReference type="AlphaFoldDB" id="A0AA36LSW1"/>
<evidence type="ECO:0000256" key="1">
    <source>
        <dbReference type="SAM" id="Phobius"/>
    </source>
</evidence>